<dbReference type="GO" id="GO:0005737">
    <property type="term" value="C:cytoplasm"/>
    <property type="evidence" value="ECO:0007669"/>
    <property type="project" value="TreeGrafter"/>
</dbReference>
<dbReference type="PRINTS" id="PR00038">
    <property type="entry name" value="HTHLUXR"/>
</dbReference>
<dbReference type="Proteomes" id="UP000291259">
    <property type="component" value="Chromosome"/>
</dbReference>
<dbReference type="CDD" id="cd06170">
    <property type="entry name" value="LuxR_C_like"/>
    <property type="match status" value="1"/>
</dbReference>
<dbReference type="InterPro" id="IPR036388">
    <property type="entry name" value="WH-like_DNA-bd_sf"/>
</dbReference>
<dbReference type="PANTHER" id="PTHR16305:SF35">
    <property type="entry name" value="TRANSCRIPTIONAL ACTIVATOR DOMAIN"/>
    <property type="match status" value="1"/>
</dbReference>
<organism evidence="4 5">
    <name type="scientific">Agromyces protaetiae</name>
    <dbReference type="NCBI Taxonomy" id="2509455"/>
    <lineage>
        <taxon>Bacteria</taxon>
        <taxon>Bacillati</taxon>
        <taxon>Actinomycetota</taxon>
        <taxon>Actinomycetes</taxon>
        <taxon>Micrococcales</taxon>
        <taxon>Microbacteriaceae</taxon>
        <taxon>Agromyces</taxon>
    </lineage>
</organism>
<dbReference type="InterPro" id="IPR016032">
    <property type="entry name" value="Sig_transdc_resp-reg_C-effctor"/>
</dbReference>
<dbReference type="EMBL" id="CP035491">
    <property type="protein sequence ID" value="QAY72168.1"/>
    <property type="molecule type" value="Genomic_DNA"/>
</dbReference>
<dbReference type="InterPro" id="IPR027417">
    <property type="entry name" value="P-loop_NTPase"/>
</dbReference>
<dbReference type="PANTHER" id="PTHR16305">
    <property type="entry name" value="TESTICULAR SOLUBLE ADENYLYL CYCLASE"/>
    <property type="match status" value="1"/>
</dbReference>
<dbReference type="SUPFAM" id="SSF52540">
    <property type="entry name" value="P-loop containing nucleoside triphosphate hydrolases"/>
    <property type="match status" value="1"/>
</dbReference>
<protein>
    <submittedName>
        <fullName evidence="4">Helix-turn-helix transcriptional regulator</fullName>
    </submittedName>
</protein>
<name>A0A4P6FNW4_9MICO</name>
<evidence type="ECO:0000256" key="2">
    <source>
        <dbReference type="ARBA" id="ARBA00022840"/>
    </source>
</evidence>
<dbReference type="Pfam" id="PF00196">
    <property type="entry name" value="GerE"/>
    <property type="match status" value="1"/>
</dbReference>
<dbReference type="SMART" id="SM00421">
    <property type="entry name" value="HTH_LUXR"/>
    <property type="match status" value="1"/>
</dbReference>
<dbReference type="GO" id="GO:0004016">
    <property type="term" value="F:adenylate cyclase activity"/>
    <property type="evidence" value="ECO:0007669"/>
    <property type="project" value="TreeGrafter"/>
</dbReference>
<dbReference type="Pfam" id="PF13191">
    <property type="entry name" value="AAA_16"/>
    <property type="match status" value="1"/>
</dbReference>
<dbReference type="GO" id="GO:0005524">
    <property type="term" value="F:ATP binding"/>
    <property type="evidence" value="ECO:0007669"/>
    <property type="project" value="UniProtKB-KW"/>
</dbReference>
<reference evidence="4 5" key="1">
    <citation type="submission" date="2019-01" db="EMBL/GenBank/DDBJ databases">
        <title>Genome sequencing of strain FW100M-8.</title>
        <authorList>
            <person name="Heo J."/>
            <person name="Kim S.-J."/>
            <person name="Kim J.-S."/>
            <person name="Hong S.-B."/>
            <person name="Kwon S.-W."/>
        </authorList>
    </citation>
    <scope>NUCLEOTIDE SEQUENCE [LARGE SCALE GENOMIC DNA]</scope>
    <source>
        <strain evidence="4 5">FW100M-8</strain>
    </source>
</reference>
<keyword evidence="2" id="KW-0067">ATP-binding</keyword>
<dbReference type="Gene3D" id="1.10.10.10">
    <property type="entry name" value="Winged helix-like DNA-binding domain superfamily/Winged helix DNA-binding domain"/>
    <property type="match status" value="1"/>
</dbReference>
<dbReference type="InterPro" id="IPR041664">
    <property type="entry name" value="AAA_16"/>
</dbReference>
<accession>A0A4P6FNW4</accession>
<sequence>MNLLGREDESAALDRLLDEVRAGFSRALVVTGEPGVGKTALLHRLTTRASDFRVIEICGVQSEMEIAFAALHQLCAPHLGRLEAIPTPQADALRITLGLREGKAPDRLLVGLGLLSLLAELGTERPLLCIVDDEHWLDHASAQLIAFVARRLDAESVGIVFGARGVGDELAGLPQLGLAPLDPTDAGALLDSMLAGRIDPRVREQLLVDTDGNPLAVVELARELTASRLSGGYGLPDAFAEKTGASAAFSRRIAALPDESRRLLVLAAVDPTGDPILLWNAAAVLGVPARSALAVSDAELVEFGARVRFRHPLVRSAAHRSATGLDLRNAHAALAAATNPATDPDRRAWHRAAAADGPDGRVAAELERSADRARARGGLAAAAAFLERAVILTPDVADRARRVLAAARAKLAAGAFEDAGALLDLVDGESYGEVELARARALRAQLAFAADRDARVPAMLLEAAEASGPLDPEFTRETMLDALRAAVYVGRLANPDADLSAVAAAAVSRTPTAPEPDDAAFGELAPILRTRAGRLPPFADVLVRVGHSASADDPRWLSLLAFAAAGLWNSPAWDRLTARYVEVCRDQGALSELRLALTARIYALLTSGRMPEAHACLEELAAALSATQSSLASYGAVAAEAFLGRRDAVGLAEVVVADARRRGEGLAITATSWAVALLHNGLGRYEDALEAAVTATAYSAEDLGLGNWGLVELVEAATRARAHDTAAEALERLRATTRGIDTDWARGIVARCAALLATDDDAERAFQEAIEHLDRGGLRPDAARARLLYGEWLRRERRPADARVQLRAAHEMLTTIGMAGFAERARLELRAAGERTRIHAPSRQGELTAQEAHIAQLARSGLSNPEIGTRLFISARTVEYHLGKIFSKLGIRSRSQLEDRLD</sequence>
<gene>
    <name evidence="4" type="ORF">ET445_01260</name>
</gene>
<dbReference type="OrthoDB" id="483at2"/>
<evidence type="ECO:0000256" key="1">
    <source>
        <dbReference type="ARBA" id="ARBA00022741"/>
    </source>
</evidence>
<evidence type="ECO:0000259" key="3">
    <source>
        <dbReference type="PROSITE" id="PS50043"/>
    </source>
</evidence>
<dbReference type="KEGG" id="agf:ET445_01260"/>
<evidence type="ECO:0000313" key="5">
    <source>
        <dbReference type="Proteomes" id="UP000291259"/>
    </source>
</evidence>
<dbReference type="InterPro" id="IPR000792">
    <property type="entry name" value="Tscrpt_reg_LuxR_C"/>
</dbReference>
<dbReference type="GO" id="GO:0006355">
    <property type="term" value="P:regulation of DNA-templated transcription"/>
    <property type="evidence" value="ECO:0007669"/>
    <property type="project" value="InterPro"/>
</dbReference>
<evidence type="ECO:0000313" key="4">
    <source>
        <dbReference type="EMBL" id="QAY72168.1"/>
    </source>
</evidence>
<dbReference type="RefSeq" id="WP_129188111.1">
    <property type="nucleotide sequence ID" value="NZ_CP035491.1"/>
</dbReference>
<feature type="domain" description="HTH luxR-type" evidence="3">
    <location>
        <begin position="840"/>
        <end position="902"/>
    </location>
</feature>
<dbReference type="GO" id="GO:0003677">
    <property type="term" value="F:DNA binding"/>
    <property type="evidence" value="ECO:0007669"/>
    <property type="project" value="InterPro"/>
</dbReference>
<keyword evidence="1" id="KW-0547">Nucleotide-binding</keyword>
<dbReference type="PROSITE" id="PS50043">
    <property type="entry name" value="HTH_LUXR_2"/>
    <property type="match status" value="1"/>
</dbReference>
<dbReference type="SUPFAM" id="SSF46894">
    <property type="entry name" value="C-terminal effector domain of the bipartite response regulators"/>
    <property type="match status" value="1"/>
</dbReference>
<proteinExistence type="predicted"/>
<dbReference type="Gene3D" id="3.40.50.300">
    <property type="entry name" value="P-loop containing nucleotide triphosphate hydrolases"/>
    <property type="match status" value="1"/>
</dbReference>
<dbReference type="AlphaFoldDB" id="A0A4P6FNW4"/>
<keyword evidence="5" id="KW-1185">Reference proteome</keyword>